<proteinExistence type="predicted"/>
<dbReference type="RefSeq" id="YP_009394286.1">
    <property type="nucleotide sequence ID" value="NC_035272.1"/>
</dbReference>
<sequence>MPFIVKILILGVLLIDFWIIFINLLFIFGFVFMLFVIKFKYVFIV</sequence>
<protein>
    <submittedName>
        <fullName evidence="2">Uncharacterized protein</fullName>
    </submittedName>
</protein>
<accession>A0A1Z1M9R1</accession>
<evidence type="ECO:0000313" key="2">
    <source>
        <dbReference type="EMBL" id="ARW62848.1"/>
    </source>
</evidence>
<reference evidence="2" key="1">
    <citation type="journal article" date="2017" name="J. Phycol.">
        <title>Analysis of chloroplast genomes and a supermatrix inform reclassification of the Rhodomelaceae (Rhodophyta).</title>
        <authorList>
            <person name="Diaz-Tapia P."/>
            <person name="Maggs C.A."/>
            <person name="West J.A."/>
            <person name="Verbruggen H."/>
        </authorList>
    </citation>
    <scope>NUCLEOTIDE SEQUENCE</scope>
    <source>
        <strain evidence="2">PD516</strain>
    </source>
</reference>
<gene>
    <name evidence="2" type="primary">orf45</name>
</gene>
<organism evidence="2">
    <name type="scientific">Leptosiphonia brodiei</name>
    <dbReference type="NCBI Taxonomy" id="2608611"/>
    <lineage>
        <taxon>Eukaryota</taxon>
        <taxon>Rhodophyta</taxon>
        <taxon>Florideophyceae</taxon>
        <taxon>Rhodymeniophycidae</taxon>
        <taxon>Ceramiales</taxon>
        <taxon>Rhodomelaceae</taxon>
        <taxon>Polysiphonioideae</taxon>
        <taxon>Leptosiphonia</taxon>
    </lineage>
</organism>
<keyword evidence="2" id="KW-0934">Plastid</keyword>
<dbReference type="GeneID" id="33356124"/>
<keyword evidence="1" id="KW-0472">Membrane</keyword>
<keyword evidence="2" id="KW-0150">Chloroplast</keyword>
<keyword evidence="1" id="KW-0812">Transmembrane</keyword>
<dbReference type="AlphaFoldDB" id="A0A1Z1M9R1"/>
<geneLocation type="chloroplast" evidence="2"/>
<feature type="transmembrane region" description="Helical" evidence="1">
    <location>
        <begin position="7"/>
        <end position="37"/>
    </location>
</feature>
<dbReference type="EMBL" id="MF101425">
    <property type="protein sequence ID" value="ARW62848.1"/>
    <property type="molecule type" value="Genomic_DNA"/>
</dbReference>
<evidence type="ECO:0000256" key="1">
    <source>
        <dbReference type="SAM" id="Phobius"/>
    </source>
</evidence>
<keyword evidence="1" id="KW-1133">Transmembrane helix</keyword>
<name>A0A1Z1M9R1_9FLOR</name>